<dbReference type="GO" id="GO:0015293">
    <property type="term" value="F:symporter activity"/>
    <property type="evidence" value="ECO:0007669"/>
    <property type="project" value="UniProtKB-KW"/>
</dbReference>
<keyword evidence="7 9" id="KW-1133">Transmembrane helix</keyword>
<evidence type="ECO:0000313" key="11">
    <source>
        <dbReference type="EMBL" id="RXN35145.1"/>
    </source>
</evidence>
<evidence type="ECO:0000256" key="2">
    <source>
        <dbReference type="ARBA" id="ARBA00009916"/>
    </source>
</evidence>
<protein>
    <recommendedName>
        <fullName evidence="9">Phosphate transporter</fullName>
    </recommendedName>
</protein>
<dbReference type="EMBL" id="QBIY01011129">
    <property type="protein sequence ID" value="RXN35145.1"/>
    <property type="molecule type" value="Genomic_DNA"/>
</dbReference>
<dbReference type="STRING" id="84645.A0A498NT11"/>
<keyword evidence="8 9" id="KW-0472">Membrane</keyword>
<keyword evidence="12" id="KW-1185">Reference proteome</keyword>
<evidence type="ECO:0000256" key="9">
    <source>
        <dbReference type="RuleBase" id="RU363058"/>
    </source>
</evidence>
<evidence type="ECO:0000256" key="3">
    <source>
        <dbReference type="ARBA" id="ARBA00022448"/>
    </source>
</evidence>
<keyword evidence="6" id="KW-0769">Symport</keyword>
<evidence type="ECO:0000256" key="6">
    <source>
        <dbReference type="ARBA" id="ARBA00022847"/>
    </source>
</evidence>
<dbReference type="PANTHER" id="PTHR11101:SF46">
    <property type="entry name" value="SODIUM-DEPENDENT PHOSPHATE TRANSPORTER 1"/>
    <property type="match status" value="1"/>
</dbReference>
<evidence type="ECO:0000256" key="1">
    <source>
        <dbReference type="ARBA" id="ARBA00004141"/>
    </source>
</evidence>
<feature type="transmembrane region" description="Helical" evidence="9">
    <location>
        <begin position="547"/>
        <end position="564"/>
    </location>
</feature>
<evidence type="ECO:0000256" key="4">
    <source>
        <dbReference type="ARBA" id="ARBA00022592"/>
    </source>
</evidence>
<organism evidence="11 12">
    <name type="scientific">Labeo rohita</name>
    <name type="common">Indian major carp</name>
    <name type="synonym">Cyprinus rohita</name>
    <dbReference type="NCBI Taxonomy" id="84645"/>
    <lineage>
        <taxon>Eukaryota</taxon>
        <taxon>Metazoa</taxon>
        <taxon>Chordata</taxon>
        <taxon>Craniata</taxon>
        <taxon>Vertebrata</taxon>
        <taxon>Euteleostomi</taxon>
        <taxon>Actinopterygii</taxon>
        <taxon>Neopterygii</taxon>
        <taxon>Teleostei</taxon>
        <taxon>Ostariophysi</taxon>
        <taxon>Cypriniformes</taxon>
        <taxon>Cyprinidae</taxon>
        <taxon>Labeoninae</taxon>
        <taxon>Labeonini</taxon>
        <taxon>Labeo</taxon>
    </lineage>
</organism>
<evidence type="ECO:0000256" key="5">
    <source>
        <dbReference type="ARBA" id="ARBA00022692"/>
    </source>
</evidence>
<evidence type="ECO:0000313" key="12">
    <source>
        <dbReference type="Proteomes" id="UP000290572"/>
    </source>
</evidence>
<name>A0A498NT11_LABRO</name>
<dbReference type="Pfam" id="PF01384">
    <property type="entry name" value="PHO4"/>
    <property type="match status" value="1"/>
</dbReference>
<feature type="region of interest" description="Disordered" evidence="10">
    <location>
        <begin position="292"/>
        <end position="343"/>
    </location>
</feature>
<dbReference type="GO" id="GO:0016020">
    <property type="term" value="C:membrane"/>
    <property type="evidence" value="ECO:0007669"/>
    <property type="project" value="UniProtKB-SubCell"/>
</dbReference>
<feature type="transmembrane region" description="Helical" evidence="9">
    <location>
        <begin position="158"/>
        <end position="183"/>
    </location>
</feature>
<dbReference type="GO" id="GO:0035435">
    <property type="term" value="P:phosphate ion transmembrane transport"/>
    <property type="evidence" value="ECO:0007669"/>
    <property type="project" value="TreeGrafter"/>
</dbReference>
<dbReference type="InterPro" id="IPR001204">
    <property type="entry name" value="Phos_transporter"/>
</dbReference>
<accession>A0A498NT11</accession>
<comment type="caution">
    <text evidence="11">The sequence shown here is derived from an EMBL/GenBank/DDBJ whole genome shotgun (WGS) entry which is preliminary data.</text>
</comment>
<feature type="transmembrane region" description="Helical" evidence="9">
    <location>
        <begin position="26"/>
        <end position="44"/>
    </location>
</feature>
<feature type="transmembrane region" description="Helical" evidence="9">
    <location>
        <begin position="104"/>
        <end position="122"/>
    </location>
</feature>
<reference evidence="11 12" key="1">
    <citation type="submission" date="2018-03" db="EMBL/GenBank/DDBJ databases">
        <title>Draft genome sequence of Rohu Carp (Labeo rohita).</title>
        <authorList>
            <person name="Das P."/>
            <person name="Kushwaha B."/>
            <person name="Joshi C.G."/>
            <person name="Kumar D."/>
            <person name="Nagpure N.S."/>
            <person name="Sahoo L."/>
            <person name="Das S.P."/>
            <person name="Bit A."/>
            <person name="Patnaik S."/>
            <person name="Meher P.K."/>
            <person name="Jayasankar P."/>
            <person name="Koringa P.G."/>
            <person name="Patel N.V."/>
            <person name="Hinsu A.T."/>
            <person name="Kumar R."/>
            <person name="Pandey M."/>
            <person name="Agarwal S."/>
            <person name="Srivastava S."/>
            <person name="Singh M."/>
            <person name="Iquebal M.A."/>
            <person name="Jaiswal S."/>
            <person name="Angadi U.B."/>
            <person name="Kumar N."/>
            <person name="Raza M."/>
            <person name="Shah T.M."/>
            <person name="Rai A."/>
            <person name="Jena J.K."/>
        </authorList>
    </citation>
    <scope>NUCLEOTIDE SEQUENCE [LARGE SCALE GENOMIC DNA]</scope>
    <source>
        <strain evidence="11">DASCIFA01</strain>
        <tissue evidence="11">Testis</tissue>
    </source>
</reference>
<dbReference type="GO" id="GO:0005315">
    <property type="term" value="F:phosphate transmembrane transporter activity"/>
    <property type="evidence" value="ECO:0007669"/>
    <property type="project" value="InterPro"/>
</dbReference>
<feature type="compositionally biased region" description="Low complexity" evidence="10">
    <location>
        <begin position="294"/>
        <end position="309"/>
    </location>
</feature>
<evidence type="ECO:0000256" key="8">
    <source>
        <dbReference type="ARBA" id="ARBA00023136"/>
    </source>
</evidence>
<feature type="transmembrane region" description="Helical" evidence="9">
    <location>
        <begin position="231"/>
        <end position="253"/>
    </location>
</feature>
<comment type="similarity">
    <text evidence="2 9">Belongs to the inorganic phosphate transporter (PiT) (TC 2.A.20) family.</text>
</comment>
<comment type="function">
    <text evidence="9">Sodium-phosphate symporter.</text>
</comment>
<evidence type="ECO:0000256" key="7">
    <source>
        <dbReference type="ARBA" id="ARBA00022989"/>
    </source>
</evidence>
<dbReference type="AlphaFoldDB" id="A0A498NT11"/>
<evidence type="ECO:0000256" key="10">
    <source>
        <dbReference type="SAM" id="MobiDB-lite"/>
    </source>
</evidence>
<dbReference type="Proteomes" id="UP000290572">
    <property type="component" value="Unassembled WGS sequence"/>
</dbReference>
<keyword evidence="3 9" id="KW-0813">Transport</keyword>
<sequence length="662" mass="71498">MVSTTLATVTILTTLAAQTHLSDYLWLLIVGFIIAFVLAFSVGANDVANSFGTAVGSGVVTLKQACILATVFETLGSVLLGAKVSETIRKGIIDVTMYNGSEHVLMAGSVSAMFGSAAWQLLASFLKLPISGTHCIVGATIGFSLVAKGQQGVKWLELLRIVASWFLSPLLSGIMSAVLFYFVRIFILQKKDPVPNGLRALPFFYAVTMGINLFSIMFTGAPMLGFDKLPWWGVLLISIGFALVTAIIVWFAVCPRLKKKIECEVKSSSPSESPLMEKRELHEVHSPILKPVPEESNALSSNSPSAPTLSEERRVTFDIGDSDDADQKDCKESETGSAAQKTAHVHFTTGPTHIPSNGYSQYHTVHKDSGLYKDLLHKLHLAKVGDCMGEGGDRPIRRNNSYTSYTMAIIGMHGDFKPKEGDFRASEDGDKEKANAQERKRIRMDSYTSYCNAVAENGAPEGLGDGEVALEIADDDAGSSRSSLDEDRADADRPEVSMLFQFLQILTACFGSFAHGGNDVSNAIGPLVALWLVYESSSVISNAPTPIWLLLYGGVGICVGLWVWGRRVIQTMGKDLTPITPSSGFSIELASAVTVVVASNIGLPVSTTHCKVGSVVAVGWLRSRKAVDWRLFRNIFMAWFVTVPISGLISAAIMALFTYVIL</sequence>
<feature type="compositionally biased region" description="Basic and acidic residues" evidence="10">
    <location>
        <begin position="325"/>
        <end position="334"/>
    </location>
</feature>
<feature type="transmembrane region" description="Helical" evidence="9">
    <location>
        <begin position="203"/>
        <end position="224"/>
    </location>
</feature>
<keyword evidence="4 9" id="KW-0592">Phosphate transport</keyword>
<feature type="transmembrane region" description="Helical" evidence="9">
    <location>
        <begin position="631"/>
        <end position="661"/>
    </location>
</feature>
<gene>
    <name evidence="11" type="ORF">ROHU_014384</name>
</gene>
<dbReference type="OrthoDB" id="260807at2759"/>
<keyword evidence="5 9" id="KW-0812">Transmembrane</keyword>
<proteinExistence type="inferred from homology"/>
<dbReference type="PANTHER" id="PTHR11101">
    <property type="entry name" value="PHOSPHATE TRANSPORTER"/>
    <property type="match status" value="1"/>
</dbReference>
<comment type="subcellular location">
    <subcellularLocation>
        <location evidence="1 9">Membrane</location>
        <topology evidence="1 9">Multi-pass membrane protein</topology>
    </subcellularLocation>
</comment>